<sequence length="496" mass="56252">MVDESTLRLSFLAATFFIVSLFASWYRRDPLLNAIPTVGFSDPILSYYSALRFNIDGLPMLKYGYENARRGVFKIAGFRRWMVLISGPELVEDVRKAPDDVLSVNASTVELKYTLGLLETDSGYHKDVIRSKLTRNIEVTFKDVRDELIRTLDASIPVHGDDWVKVPVLETVQRVVSATSNRIFVGSPLCRDQGYLNLNLNFAINVVKSAVIIGMFPKPLKPIAAHFLFNLRSNIRQEMEYIRPMVEERFTRMEEFGDDWDDKPNDMLMWLMSEAKGAERTLENLATRMLVVNFVAIHTTSRAFTHVLYRLLSNPEYIEPLRHEVETVVAEEGWTKAGMDKMHKIDSFLRESLRFDAVLALGRIVLRPFTLSNGVTVPAGTLVVVPSAAVHMDEEFYPNPEEFDGFRFAKLRERDGVAVAGHQATSTSTEYLAFGHGRHACPGRFFAANVVKALLAHVVVTYDIKFAEGQEAPRSFIINSLRMPGKAEAMFRKRQK</sequence>
<evidence type="ECO:0000256" key="7">
    <source>
        <dbReference type="RuleBase" id="RU000461"/>
    </source>
</evidence>
<keyword evidence="8" id="KW-0472">Membrane</keyword>
<dbReference type="Gene3D" id="1.10.630.10">
    <property type="entry name" value="Cytochrome P450"/>
    <property type="match status" value="1"/>
</dbReference>
<proteinExistence type="inferred from homology"/>
<keyword evidence="3 6" id="KW-0479">Metal-binding</keyword>
<evidence type="ECO:0000313" key="9">
    <source>
        <dbReference type="EMBL" id="KAH9000281.1"/>
    </source>
</evidence>
<dbReference type="SUPFAM" id="SSF48264">
    <property type="entry name" value="Cytochrome P450"/>
    <property type="match status" value="1"/>
</dbReference>
<dbReference type="AlphaFoldDB" id="A0AAD4LTR1"/>
<keyword evidence="6 7" id="KW-0349">Heme</keyword>
<evidence type="ECO:0000256" key="4">
    <source>
        <dbReference type="ARBA" id="ARBA00023002"/>
    </source>
</evidence>
<dbReference type="PRINTS" id="PR00465">
    <property type="entry name" value="EP450IV"/>
</dbReference>
<dbReference type="EMBL" id="JAKELL010000002">
    <property type="protein sequence ID" value="KAH9000281.1"/>
    <property type="molecule type" value="Genomic_DNA"/>
</dbReference>
<dbReference type="GO" id="GO:0004497">
    <property type="term" value="F:monooxygenase activity"/>
    <property type="evidence" value="ECO:0007669"/>
    <property type="project" value="UniProtKB-KW"/>
</dbReference>
<dbReference type="CDD" id="cd11041">
    <property type="entry name" value="CYP503A1-like"/>
    <property type="match status" value="1"/>
</dbReference>
<dbReference type="Proteomes" id="UP001201163">
    <property type="component" value="Unassembled WGS sequence"/>
</dbReference>
<evidence type="ECO:0000256" key="2">
    <source>
        <dbReference type="ARBA" id="ARBA00010617"/>
    </source>
</evidence>
<organism evidence="9 10">
    <name type="scientific">Lactarius akahatsu</name>
    <dbReference type="NCBI Taxonomy" id="416441"/>
    <lineage>
        <taxon>Eukaryota</taxon>
        <taxon>Fungi</taxon>
        <taxon>Dikarya</taxon>
        <taxon>Basidiomycota</taxon>
        <taxon>Agaricomycotina</taxon>
        <taxon>Agaricomycetes</taxon>
        <taxon>Russulales</taxon>
        <taxon>Russulaceae</taxon>
        <taxon>Lactarius</taxon>
    </lineage>
</organism>
<comment type="similarity">
    <text evidence="2 7">Belongs to the cytochrome P450 family.</text>
</comment>
<name>A0AAD4LTR1_9AGAM</name>
<comment type="caution">
    <text evidence="9">The sequence shown here is derived from an EMBL/GenBank/DDBJ whole genome shotgun (WGS) entry which is preliminary data.</text>
</comment>
<keyword evidence="8" id="KW-0812">Transmembrane</keyword>
<dbReference type="Pfam" id="PF00067">
    <property type="entry name" value="p450"/>
    <property type="match status" value="1"/>
</dbReference>
<protein>
    <submittedName>
        <fullName evidence="9">Cytochrome P450</fullName>
    </submittedName>
</protein>
<feature type="binding site" description="axial binding residue" evidence="6">
    <location>
        <position position="441"/>
    </location>
    <ligand>
        <name>heme</name>
        <dbReference type="ChEBI" id="CHEBI:30413"/>
    </ligand>
    <ligandPart>
        <name>Fe</name>
        <dbReference type="ChEBI" id="CHEBI:18248"/>
    </ligandPart>
</feature>
<dbReference type="GO" id="GO:0005506">
    <property type="term" value="F:iron ion binding"/>
    <property type="evidence" value="ECO:0007669"/>
    <property type="project" value="InterPro"/>
</dbReference>
<reference evidence="9" key="1">
    <citation type="submission" date="2022-01" db="EMBL/GenBank/DDBJ databases">
        <title>Comparative genomics reveals a dynamic genome evolution in the ectomycorrhizal milk-cap (Lactarius) mushrooms.</title>
        <authorList>
            <consortium name="DOE Joint Genome Institute"/>
            <person name="Lebreton A."/>
            <person name="Tang N."/>
            <person name="Kuo A."/>
            <person name="LaButti K."/>
            <person name="Drula E."/>
            <person name="Barry K."/>
            <person name="Clum A."/>
            <person name="Lipzen A."/>
            <person name="Mousain D."/>
            <person name="Ng V."/>
            <person name="Wang R."/>
            <person name="Wang X."/>
            <person name="Dai Y."/>
            <person name="Henrissat B."/>
            <person name="Grigoriev I.V."/>
            <person name="Guerin-Laguette A."/>
            <person name="Yu F."/>
            <person name="Martin F.M."/>
        </authorList>
    </citation>
    <scope>NUCLEOTIDE SEQUENCE</scope>
    <source>
        <strain evidence="9">QP</strain>
    </source>
</reference>
<keyword evidence="4 7" id="KW-0560">Oxidoreductase</keyword>
<keyword evidence="7" id="KW-0503">Monooxygenase</keyword>
<dbReference type="InterPro" id="IPR036396">
    <property type="entry name" value="Cyt_P450_sf"/>
</dbReference>
<evidence type="ECO:0000256" key="5">
    <source>
        <dbReference type="ARBA" id="ARBA00023004"/>
    </source>
</evidence>
<keyword evidence="8" id="KW-1133">Transmembrane helix</keyword>
<dbReference type="InterPro" id="IPR001128">
    <property type="entry name" value="Cyt_P450"/>
</dbReference>
<evidence type="ECO:0000256" key="1">
    <source>
        <dbReference type="ARBA" id="ARBA00001971"/>
    </source>
</evidence>
<comment type="cofactor">
    <cofactor evidence="1 6">
        <name>heme</name>
        <dbReference type="ChEBI" id="CHEBI:30413"/>
    </cofactor>
</comment>
<dbReference type="PANTHER" id="PTHR46206">
    <property type="entry name" value="CYTOCHROME P450"/>
    <property type="match status" value="1"/>
</dbReference>
<dbReference type="InterPro" id="IPR002403">
    <property type="entry name" value="Cyt_P450_E_grp-IV"/>
</dbReference>
<evidence type="ECO:0000313" key="10">
    <source>
        <dbReference type="Proteomes" id="UP001201163"/>
    </source>
</evidence>
<dbReference type="GO" id="GO:0020037">
    <property type="term" value="F:heme binding"/>
    <property type="evidence" value="ECO:0007669"/>
    <property type="project" value="InterPro"/>
</dbReference>
<accession>A0AAD4LTR1</accession>
<dbReference type="GO" id="GO:0016705">
    <property type="term" value="F:oxidoreductase activity, acting on paired donors, with incorporation or reduction of molecular oxygen"/>
    <property type="evidence" value="ECO:0007669"/>
    <property type="project" value="InterPro"/>
</dbReference>
<dbReference type="PROSITE" id="PS00086">
    <property type="entry name" value="CYTOCHROME_P450"/>
    <property type="match status" value="1"/>
</dbReference>
<keyword evidence="5 6" id="KW-0408">Iron</keyword>
<evidence type="ECO:0000256" key="3">
    <source>
        <dbReference type="ARBA" id="ARBA00022723"/>
    </source>
</evidence>
<dbReference type="InterPro" id="IPR017972">
    <property type="entry name" value="Cyt_P450_CS"/>
</dbReference>
<feature type="transmembrane region" description="Helical" evidence="8">
    <location>
        <begin position="7"/>
        <end position="26"/>
    </location>
</feature>
<gene>
    <name evidence="9" type="ORF">EDB92DRAFT_1940028</name>
</gene>
<evidence type="ECO:0000256" key="6">
    <source>
        <dbReference type="PIRSR" id="PIRSR602403-1"/>
    </source>
</evidence>
<keyword evidence="10" id="KW-1185">Reference proteome</keyword>
<evidence type="ECO:0000256" key="8">
    <source>
        <dbReference type="SAM" id="Phobius"/>
    </source>
</evidence>